<accession>A0A7S1ZPG9</accession>
<dbReference type="InterPro" id="IPR051325">
    <property type="entry name" value="Nudix_hydrolase_domain"/>
</dbReference>
<dbReference type="InterPro" id="IPR020476">
    <property type="entry name" value="Nudix_hydrolase"/>
</dbReference>
<dbReference type="PROSITE" id="PS00893">
    <property type="entry name" value="NUDIX_BOX"/>
    <property type="match status" value="1"/>
</dbReference>
<dbReference type="InterPro" id="IPR020084">
    <property type="entry name" value="NUDIX_hydrolase_CS"/>
</dbReference>
<organism evidence="3">
    <name type="scientific">Trieres chinensis</name>
    <name type="common">Marine centric diatom</name>
    <name type="synonym">Odontella sinensis</name>
    <dbReference type="NCBI Taxonomy" id="1514140"/>
    <lineage>
        <taxon>Eukaryota</taxon>
        <taxon>Sar</taxon>
        <taxon>Stramenopiles</taxon>
        <taxon>Ochrophyta</taxon>
        <taxon>Bacillariophyta</taxon>
        <taxon>Mediophyceae</taxon>
        <taxon>Biddulphiophycidae</taxon>
        <taxon>Eupodiscales</taxon>
        <taxon>Parodontellaceae</taxon>
        <taxon>Trieres</taxon>
    </lineage>
</organism>
<dbReference type="Gene3D" id="3.90.79.10">
    <property type="entry name" value="Nucleoside Triphosphate Pyrophosphohydrolase"/>
    <property type="match status" value="1"/>
</dbReference>
<dbReference type="SUPFAM" id="SSF55811">
    <property type="entry name" value="Nudix"/>
    <property type="match status" value="1"/>
</dbReference>
<evidence type="ECO:0000313" key="3">
    <source>
        <dbReference type="EMBL" id="CAD9344421.1"/>
    </source>
</evidence>
<dbReference type="GO" id="GO:0004081">
    <property type="term" value="F:bis(5'-nucleosyl)-tetraphosphatase (asymmetrical) activity"/>
    <property type="evidence" value="ECO:0007669"/>
    <property type="project" value="TreeGrafter"/>
</dbReference>
<keyword evidence="1" id="KW-0378">Hydrolase</keyword>
<evidence type="ECO:0000256" key="1">
    <source>
        <dbReference type="ARBA" id="ARBA00022801"/>
    </source>
</evidence>
<reference evidence="3" key="1">
    <citation type="submission" date="2021-01" db="EMBL/GenBank/DDBJ databases">
        <authorList>
            <person name="Corre E."/>
            <person name="Pelletier E."/>
            <person name="Niang G."/>
            <person name="Scheremetjew M."/>
            <person name="Finn R."/>
            <person name="Kale V."/>
            <person name="Holt S."/>
            <person name="Cochrane G."/>
            <person name="Meng A."/>
            <person name="Brown T."/>
            <person name="Cohen L."/>
        </authorList>
    </citation>
    <scope>NUCLEOTIDE SEQUENCE</scope>
    <source>
        <strain evidence="3">Grunow 1884</strain>
    </source>
</reference>
<evidence type="ECO:0000259" key="2">
    <source>
        <dbReference type="PROSITE" id="PS51462"/>
    </source>
</evidence>
<dbReference type="PRINTS" id="PR00502">
    <property type="entry name" value="NUDIXFAMILY"/>
</dbReference>
<name>A0A7S1ZPG9_TRICV</name>
<dbReference type="AlphaFoldDB" id="A0A7S1ZPG9"/>
<dbReference type="GO" id="GO:0006754">
    <property type="term" value="P:ATP biosynthetic process"/>
    <property type="evidence" value="ECO:0007669"/>
    <property type="project" value="TreeGrafter"/>
</dbReference>
<gene>
    <name evidence="3" type="ORF">OSIN01602_LOCUS12574</name>
</gene>
<feature type="domain" description="Nudix hydrolase" evidence="2">
    <location>
        <begin position="304"/>
        <end position="435"/>
    </location>
</feature>
<protein>
    <recommendedName>
        <fullName evidence="2">Nudix hydrolase domain-containing protein</fullName>
    </recommendedName>
</protein>
<proteinExistence type="predicted"/>
<dbReference type="EMBL" id="HBGO01021879">
    <property type="protein sequence ID" value="CAD9344421.1"/>
    <property type="molecule type" value="Transcribed_RNA"/>
</dbReference>
<dbReference type="Pfam" id="PF00293">
    <property type="entry name" value="NUDIX"/>
    <property type="match status" value="1"/>
</dbReference>
<dbReference type="PANTHER" id="PTHR21340:SF0">
    <property type="entry name" value="BIS(5'-NUCLEOSYL)-TETRAPHOSPHATASE [ASYMMETRICAL]"/>
    <property type="match status" value="1"/>
</dbReference>
<dbReference type="PANTHER" id="PTHR21340">
    <property type="entry name" value="DIADENOSINE 5,5-P1,P4-TETRAPHOSPHATE PYROPHOSPHOHYDROLASE MUTT"/>
    <property type="match status" value="1"/>
</dbReference>
<sequence>MAPRLLVLADPSDTRTRTEVIDVAVRIGYNVRCAPTLGEALEAAGVLVARARASLAAGGGDDVGGSMASSVPMECDAAQLCLQDQNNKFYDVVVAKLGAAPKSPRDDPLLSASGADLLRLIRLFHGGRRTFFLLCSSTASRDARARFSLFNDGIMHVPTGGGGGTGAVESGGCNMISDDPHAVAEALRKVAWVHGKKLSPVGKTFSCQWCGMEGLDEDALVEHCDLYHTNEPGRRRRHPPVRVDVHPVLLRSIDWGQIMGRPPSFGHCPICGDPSPHGLLRHLHNAHGPRGRGDLPSEFGHKPPRLHSYSLVVCIYEDRMLLVQERSSDGFWLPGGHVDPGEGLEAAALRETAEEAGVEVTLTGVLKVQYRPHESGESVRLRVIFMAQPKNLSEFPRCKTLPDYESCGAAWIKTEEIVAGAIPLRSPEPITWAKYLREEREVHSLGVLSNIEC</sequence>
<dbReference type="InterPro" id="IPR000086">
    <property type="entry name" value="NUDIX_hydrolase_dom"/>
</dbReference>
<dbReference type="InterPro" id="IPR015797">
    <property type="entry name" value="NUDIX_hydrolase-like_dom_sf"/>
</dbReference>
<dbReference type="GO" id="GO:0006167">
    <property type="term" value="P:AMP biosynthetic process"/>
    <property type="evidence" value="ECO:0007669"/>
    <property type="project" value="TreeGrafter"/>
</dbReference>
<dbReference type="PROSITE" id="PS51462">
    <property type="entry name" value="NUDIX"/>
    <property type="match status" value="1"/>
</dbReference>